<dbReference type="InterPro" id="IPR002455">
    <property type="entry name" value="GPCR3_GABA-B"/>
</dbReference>
<keyword evidence="2" id="KW-0812">Transmembrane</keyword>
<evidence type="ECO:0000256" key="9">
    <source>
        <dbReference type="SAM" id="MobiDB-lite"/>
    </source>
</evidence>
<dbReference type="SUPFAM" id="SSF53822">
    <property type="entry name" value="Periplasmic binding protein-like I"/>
    <property type="match status" value="1"/>
</dbReference>
<proteinExistence type="predicted"/>
<accession>A0A3S5ASG3</accession>
<evidence type="ECO:0000256" key="5">
    <source>
        <dbReference type="ARBA" id="ARBA00023136"/>
    </source>
</evidence>
<dbReference type="EMBL" id="CAAALY010065507">
    <property type="protein sequence ID" value="VEL24045.1"/>
    <property type="molecule type" value="Genomic_DNA"/>
</dbReference>
<evidence type="ECO:0000259" key="10">
    <source>
        <dbReference type="Pfam" id="PF01094"/>
    </source>
</evidence>
<evidence type="ECO:0000256" key="8">
    <source>
        <dbReference type="ARBA" id="ARBA00023224"/>
    </source>
</evidence>
<dbReference type="InterPro" id="IPR028082">
    <property type="entry name" value="Peripla_BP_I"/>
</dbReference>
<dbReference type="GO" id="GO:0038039">
    <property type="term" value="C:G protein-coupled receptor heterodimeric complex"/>
    <property type="evidence" value="ECO:0007669"/>
    <property type="project" value="TreeGrafter"/>
</dbReference>
<dbReference type="GO" id="GO:0004965">
    <property type="term" value="F:G protein-coupled GABA receptor activity"/>
    <property type="evidence" value="ECO:0007669"/>
    <property type="project" value="InterPro"/>
</dbReference>
<keyword evidence="7" id="KW-0325">Glycoprotein</keyword>
<evidence type="ECO:0000313" key="11">
    <source>
        <dbReference type="EMBL" id="VEL24045.1"/>
    </source>
</evidence>
<protein>
    <recommendedName>
        <fullName evidence="10">Receptor ligand binding region domain-containing protein</fullName>
    </recommendedName>
</protein>
<comment type="caution">
    <text evidence="11">The sequence shown here is derived from an EMBL/GenBank/DDBJ whole genome shotgun (WGS) entry which is preliminary data.</text>
</comment>
<name>A0A3S5ASG3_9PLAT</name>
<keyword evidence="8" id="KW-0807">Transducer</keyword>
<dbReference type="PANTHER" id="PTHR10519">
    <property type="entry name" value="GABA-B RECEPTOR"/>
    <property type="match status" value="1"/>
</dbReference>
<evidence type="ECO:0000256" key="1">
    <source>
        <dbReference type="ARBA" id="ARBA00004370"/>
    </source>
</evidence>
<dbReference type="InterPro" id="IPR001828">
    <property type="entry name" value="ANF_lig-bd_rcpt"/>
</dbReference>
<evidence type="ECO:0000256" key="2">
    <source>
        <dbReference type="ARBA" id="ARBA00022692"/>
    </source>
</evidence>
<keyword evidence="6" id="KW-0675">Receptor</keyword>
<dbReference type="OrthoDB" id="2150267at2759"/>
<evidence type="ECO:0000256" key="6">
    <source>
        <dbReference type="ARBA" id="ARBA00023170"/>
    </source>
</evidence>
<feature type="region of interest" description="Disordered" evidence="9">
    <location>
        <begin position="134"/>
        <end position="169"/>
    </location>
</feature>
<dbReference type="Gene3D" id="3.40.50.2300">
    <property type="match status" value="2"/>
</dbReference>
<evidence type="ECO:0000313" key="12">
    <source>
        <dbReference type="Proteomes" id="UP000784294"/>
    </source>
</evidence>
<dbReference type="GO" id="GO:0007214">
    <property type="term" value="P:gamma-aminobutyric acid signaling pathway"/>
    <property type="evidence" value="ECO:0007669"/>
    <property type="project" value="TreeGrafter"/>
</dbReference>
<dbReference type="AlphaFoldDB" id="A0A3S5ASG3"/>
<evidence type="ECO:0000256" key="4">
    <source>
        <dbReference type="ARBA" id="ARBA00023040"/>
    </source>
</evidence>
<feature type="region of interest" description="Disordered" evidence="9">
    <location>
        <begin position="61"/>
        <end position="93"/>
    </location>
</feature>
<dbReference type="Pfam" id="PF01094">
    <property type="entry name" value="ANF_receptor"/>
    <property type="match status" value="1"/>
</dbReference>
<feature type="compositionally biased region" description="Polar residues" evidence="9">
    <location>
        <begin position="159"/>
        <end position="169"/>
    </location>
</feature>
<dbReference type="PANTHER" id="PTHR10519:SF74">
    <property type="entry name" value="GAMMA-AMINOBUTYRIC ACID TYPE B RECEPTOR SUBUNIT 2"/>
    <property type="match status" value="1"/>
</dbReference>
<evidence type="ECO:0000256" key="7">
    <source>
        <dbReference type="ARBA" id="ARBA00023180"/>
    </source>
</evidence>
<sequence length="169" mass="18738">MLFIQISYSDTRPQLSERIKYPDLLRTVPSDFEFNPARLALLRHFGWTRLGSLYQDYGEPGRFTPPRRSEVRQSLSTRKGARHHDEGTDESDVGKVISIRGQIKGDLEENEGYGVSLGLNRIKTHIMPAEREDTLAVGPSGTNGGTGLSGTLVPDGHQPFSSSRHTMAS</sequence>
<gene>
    <name evidence="11" type="ORF">PXEA_LOCUS17485</name>
</gene>
<organism evidence="11 12">
    <name type="scientific">Protopolystoma xenopodis</name>
    <dbReference type="NCBI Taxonomy" id="117903"/>
    <lineage>
        <taxon>Eukaryota</taxon>
        <taxon>Metazoa</taxon>
        <taxon>Spiralia</taxon>
        <taxon>Lophotrochozoa</taxon>
        <taxon>Platyhelminthes</taxon>
        <taxon>Monogenea</taxon>
        <taxon>Polyopisthocotylea</taxon>
        <taxon>Polystomatidea</taxon>
        <taxon>Polystomatidae</taxon>
        <taxon>Protopolystoma</taxon>
    </lineage>
</organism>
<keyword evidence="4" id="KW-0297">G-protein coupled receptor</keyword>
<keyword evidence="12" id="KW-1185">Reference proteome</keyword>
<keyword evidence="3" id="KW-1133">Transmembrane helix</keyword>
<dbReference type="Proteomes" id="UP000784294">
    <property type="component" value="Unassembled WGS sequence"/>
</dbReference>
<evidence type="ECO:0000256" key="3">
    <source>
        <dbReference type="ARBA" id="ARBA00022989"/>
    </source>
</evidence>
<keyword evidence="5" id="KW-0472">Membrane</keyword>
<feature type="domain" description="Receptor ligand binding region" evidence="10">
    <location>
        <begin position="4"/>
        <end position="56"/>
    </location>
</feature>
<comment type="subcellular location">
    <subcellularLocation>
        <location evidence="1">Membrane</location>
    </subcellularLocation>
</comment>
<reference evidence="11" key="1">
    <citation type="submission" date="2018-11" db="EMBL/GenBank/DDBJ databases">
        <authorList>
            <consortium name="Pathogen Informatics"/>
        </authorList>
    </citation>
    <scope>NUCLEOTIDE SEQUENCE</scope>
</reference>